<keyword evidence="3" id="KW-0812">Transmembrane</keyword>
<dbReference type="EMBL" id="CP162601">
    <property type="protein sequence ID" value="XDK26087.1"/>
    <property type="molecule type" value="Genomic_DNA"/>
</dbReference>
<keyword evidence="3" id="KW-1133">Transmembrane helix</keyword>
<evidence type="ECO:0000256" key="1">
    <source>
        <dbReference type="ARBA" id="ARBA00004196"/>
    </source>
</evidence>
<dbReference type="AlphaFoldDB" id="A0AB39HH71"/>
<gene>
    <name evidence="4" type="ORF">AB0763_05460</name>
</gene>
<evidence type="ECO:0000256" key="3">
    <source>
        <dbReference type="SAM" id="Phobius"/>
    </source>
</evidence>
<keyword evidence="3" id="KW-0472">Membrane</keyword>
<comment type="subcellular location">
    <subcellularLocation>
        <location evidence="1">Cell envelope</location>
    </subcellularLocation>
</comment>
<keyword evidence="2" id="KW-0175">Coiled coil</keyword>
<organism evidence="4">
    <name type="scientific">Vibrio sp. HB236076</name>
    <dbReference type="NCBI Taxonomy" id="3232307"/>
    <lineage>
        <taxon>Bacteria</taxon>
        <taxon>Pseudomonadati</taxon>
        <taxon>Pseudomonadota</taxon>
        <taxon>Gammaproteobacteria</taxon>
        <taxon>Vibrionales</taxon>
        <taxon>Vibrionaceae</taxon>
        <taxon>Vibrio</taxon>
    </lineage>
</organism>
<dbReference type="KEGG" id="vih:AB0763_05460"/>
<protein>
    <submittedName>
        <fullName evidence="4">HlyD family efflux transporter periplasmic adaptor subunit</fullName>
    </submittedName>
</protein>
<evidence type="ECO:0000256" key="2">
    <source>
        <dbReference type="ARBA" id="ARBA00023054"/>
    </source>
</evidence>
<reference evidence="4" key="1">
    <citation type="submission" date="2024-07" db="EMBL/GenBank/DDBJ databases">
        <title>Genome Analysis of a Potential Novel Vibrio Species Secreting pH- and Thermo-stable Alginate Lyase and its Application in Producing Alginate Oligosaccharides.</title>
        <authorList>
            <person name="Huang H."/>
            <person name="Bao K."/>
        </authorList>
    </citation>
    <scope>NUCLEOTIDE SEQUENCE</scope>
    <source>
        <strain evidence="4">HB236076</strain>
    </source>
</reference>
<dbReference type="PANTHER" id="PTHR32347">
    <property type="entry name" value="EFFLUX SYSTEM COMPONENT YKNX-RELATED"/>
    <property type="match status" value="1"/>
</dbReference>
<dbReference type="GO" id="GO:0030313">
    <property type="term" value="C:cell envelope"/>
    <property type="evidence" value="ECO:0007669"/>
    <property type="project" value="UniProtKB-SubCell"/>
</dbReference>
<sequence>MEIKEQNINNQLALSAIRLLAFEESIRKVKSKDEFIFHICNKLRELISYDFSVFCSIKNGRVEIRGVSDVTEYSESSEYLEYVKNQLVKLYKNNDDEMLGCEFDQHPSRKNFLSFFKLKNYNEDDVKNNHKKEYYIAIITKKGIEKRQVELLKKVLTVYFYSMSYLRFTFNSSKFNKLKLFVLFISLLCLIPFPSSIIAPVEVVAKAPFIVTAPFDGVVDKVLVDVNQDIEEGTKLILFDDLLARNEFRLADKKFQVSQAKLANVQELAFYDNKASYEIPVTKTELELAKLERDYAQEILNRTIIFSNIKGVPIFTNKSDIEGRPVKMGEKIIEIANPTEFKYKIAIPVHELSQVKKGSEVSIYLDSAPLGGYSAKIESVSFLPSEQNNGEISYTAYALTSSDYINRIGARGTARIYGDYSPLILQMTKGPFHHIRMVLGL</sequence>
<evidence type="ECO:0000313" key="4">
    <source>
        <dbReference type="EMBL" id="XDK26087.1"/>
    </source>
</evidence>
<dbReference type="PANTHER" id="PTHR32347:SF23">
    <property type="entry name" value="BLL5650 PROTEIN"/>
    <property type="match status" value="1"/>
</dbReference>
<dbReference type="RefSeq" id="WP_306101746.1">
    <property type="nucleotide sequence ID" value="NZ_CP162601.1"/>
</dbReference>
<dbReference type="InterPro" id="IPR050465">
    <property type="entry name" value="UPF0194_transport"/>
</dbReference>
<accession>A0AB39HH71</accession>
<feature type="transmembrane region" description="Helical" evidence="3">
    <location>
        <begin position="180"/>
        <end position="201"/>
    </location>
</feature>
<proteinExistence type="predicted"/>
<name>A0AB39HH71_9VIBR</name>